<evidence type="ECO:0000313" key="2">
    <source>
        <dbReference type="EMBL" id="PPK31601.1"/>
    </source>
</evidence>
<evidence type="ECO:0000256" key="1">
    <source>
        <dbReference type="SAM" id="SignalP"/>
    </source>
</evidence>
<evidence type="ECO:0000313" key="3">
    <source>
        <dbReference type="Proteomes" id="UP000239239"/>
    </source>
</evidence>
<feature type="signal peptide" evidence="1">
    <location>
        <begin position="1"/>
        <end position="28"/>
    </location>
</feature>
<reference evidence="2 3" key="1">
    <citation type="submission" date="2018-02" db="EMBL/GenBank/DDBJ databases">
        <title>Draft genome sequences of four Legionella pneumophila clinical strains isolated in Ontario.</title>
        <authorList>
            <person name="Fortuna A."/>
            <person name="Ramnarine R."/>
            <person name="Li A."/>
            <person name="Frantz C."/>
            <person name="Mallo G."/>
        </authorList>
    </citation>
    <scope>NUCLEOTIDE SEQUENCE [LARGE SCALE GENOMIC DNA]</scope>
    <source>
        <strain evidence="2 3">LG61</strain>
    </source>
</reference>
<dbReference type="AlphaFoldDB" id="A0A2S6F2G1"/>
<protein>
    <recommendedName>
        <fullName evidence="4">Fe-S protein</fullName>
    </recommendedName>
</protein>
<keyword evidence="1" id="KW-0732">Signal</keyword>
<proteinExistence type="predicted"/>
<dbReference type="EMBL" id="PQWY01000010">
    <property type="protein sequence ID" value="PPK31601.1"/>
    <property type="molecule type" value="Genomic_DNA"/>
</dbReference>
<evidence type="ECO:0008006" key="4">
    <source>
        <dbReference type="Google" id="ProtNLM"/>
    </source>
</evidence>
<dbReference type="OrthoDB" id="7240756at2"/>
<gene>
    <name evidence="2" type="ORF">C3928_06105</name>
</gene>
<comment type="caution">
    <text evidence="2">The sequence shown here is derived from an EMBL/GenBank/DDBJ whole genome shotgun (WGS) entry which is preliminary data.</text>
</comment>
<dbReference type="Proteomes" id="UP000239239">
    <property type="component" value="Unassembled WGS sequence"/>
</dbReference>
<organism evidence="2 3">
    <name type="scientific">Legionella pneumophila</name>
    <dbReference type="NCBI Taxonomy" id="446"/>
    <lineage>
        <taxon>Bacteria</taxon>
        <taxon>Pseudomonadati</taxon>
        <taxon>Pseudomonadota</taxon>
        <taxon>Gammaproteobacteria</taxon>
        <taxon>Legionellales</taxon>
        <taxon>Legionellaceae</taxon>
        <taxon>Legionella</taxon>
    </lineage>
</organism>
<feature type="chain" id="PRO_5015608978" description="Fe-S protein" evidence="1">
    <location>
        <begin position="29"/>
        <end position="333"/>
    </location>
</feature>
<sequence>MERRTNMRQFTKYLAIFLFSSSVSVAYAGPWFTGPLLAPAGHTVPKGHTNLEVYGIDVFTDGQYNASGQRISTPKFKTFAANPILTHGFTDWLDVQLTVPYLFNSTRGVHENHLADVSTALGIQILEQKGSPKRIDFRVLLQETIPTGRYDQLNPALLGTDATGLGSYQTLVGLDFQYLLQVFKTHYLRTRFIASRLFSSNVHVDGLSSYGGSINTHGTVKPGIENNLDLAFEFTLTQHWVAVMEGYIATGKATRFNGILNFNSIGSPPVNVSDLDAAPVVIGNGSFREEALAPAIEYNFNENIGVIGGVWFPVSGVNTSHYMTYVLAINAFW</sequence>
<name>A0A2S6F2G1_LEGPN</name>
<accession>A0A2S6F2G1</accession>